<keyword evidence="2" id="KW-1185">Reference proteome</keyword>
<gene>
    <name evidence="1" type="ORF">CONLIGDRAFT_201649</name>
</gene>
<dbReference type="InParanoid" id="A0A1J7JX02"/>
<evidence type="ECO:0000313" key="1">
    <source>
        <dbReference type="EMBL" id="OIW33932.1"/>
    </source>
</evidence>
<sequence length="102" mass="11360">MIAIIGLSKFRNNCEVHSRRGISSPARFKVRIADAGRPEICHTRSSKKDGRNISRTLLSRSPEISLLPYILVSYTLFLQNTFSTTVEGDVKSCSLPSVHVAR</sequence>
<dbReference type="Proteomes" id="UP000182658">
    <property type="component" value="Unassembled WGS sequence"/>
</dbReference>
<evidence type="ECO:0000313" key="2">
    <source>
        <dbReference type="Proteomes" id="UP000182658"/>
    </source>
</evidence>
<reference evidence="1 2" key="1">
    <citation type="submission" date="2016-10" db="EMBL/GenBank/DDBJ databases">
        <title>Draft genome sequence of Coniochaeta ligniaria NRRL30616, a lignocellulolytic fungus for bioabatement of inhibitors in plant biomass hydrolysates.</title>
        <authorList>
            <consortium name="DOE Joint Genome Institute"/>
            <person name="Jimenez D.J."/>
            <person name="Hector R.E."/>
            <person name="Riley R."/>
            <person name="Sun H."/>
            <person name="Grigoriev I.V."/>
            <person name="Van Elsas J.D."/>
            <person name="Nichols N.N."/>
        </authorList>
    </citation>
    <scope>NUCLEOTIDE SEQUENCE [LARGE SCALE GENOMIC DNA]</scope>
    <source>
        <strain evidence="1 2">NRRL 30616</strain>
    </source>
</reference>
<dbReference type="AlphaFoldDB" id="A0A1J7JX02"/>
<organism evidence="1 2">
    <name type="scientific">Coniochaeta ligniaria NRRL 30616</name>
    <dbReference type="NCBI Taxonomy" id="1408157"/>
    <lineage>
        <taxon>Eukaryota</taxon>
        <taxon>Fungi</taxon>
        <taxon>Dikarya</taxon>
        <taxon>Ascomycota</taxon>
        <taxon>Pezizomycotina</taxon>
        <taxon>Sordariomycetes</taxon>
        <taxon>Sordariomycetidae</taxon>
        <taxon>Coniochaetales</taxon>
        <taxon>Coniochaetaceae</taxon>
        <taxon>Coniochaeta</taxon>
    </lineage>
</organism>
<accession>A0A1J7JX02</accession>
<protein>
    <submittedName>
        <fullName evidence="1">Uncharacterized protein</fullName>
    </submittedName>
</protein>
<name>A0A1J7JX02_9PEZI</name>
<dbReference type="EMBL" id="KV875094">
    <property type="protein sequence ID" value="OIW33932.1"/>
    <property type="molecule type" value="Genomic_DNA"/>
</dbReference>
<proteinExistence type="predicted"/>